<reference evidence="10" key="1">
    <citation type="submission" date="2016-10" db="EMBL/GenBank/DDBJ databases">
        <authorList>
            <person name="Varghese N."/>
            <person name="Submissions S."/>
        </authorList>
    </citation>
    <scope>NUCLEOTIDE SEQUENCE [LARGE SCALE GENOMIC DNA]</scope>
    <source>
        <strain evidence="10">Nm76</strain>
    </source>
</reference>
<dbReference type="SMART" id="SM00448">
    <property type="entry name" value="REC"/>
    <property type="match status" value="1"/>
</dbReference>
<name>A0A1H8SN50_9PROT</name>
<keyword evidence="5" id="KW-0804">Transcription</keyword>
<keyword evidence="4 9" id="KW-0238">DNA-binding</keyword>
<evidence type="ECO:0000256" key="3">
    <source>
        <dbReference type="ARBA" id="ARBA00023015"/>
    </source>
</evidence>
<dbReference type="EMBL" id="FODO01000019">
    <property type="protein sequence ID" value="SEO79936.1"/>
    <property type="molecule type" value="Genomic_DNA"/>
</dbReference>
<dbReference type="Pfam" id="PF00196">
    <property type="entry name" value="GerE"/>
    <property type="match status" value="1"/>
</dbReference>
<feature type="domain" description="Response regulatory" evidence="8">
    <location>
        <begin position="25"/>
        <end position="141"/>
    </location>
</feature>
<keyword evidence="1 6" id="KW-0597">Phosphoprotein</keyword>
<dbReference type="SUPFAM" id="SSF52172">
    <property type="entry name" value="CheY-like"/>
    <property type="match status" value="1"/>
</dbReference>
<dbReference type="PANTHER" id="PTHR48111">
    <property type="entry name" value="REGULATOR OF RPOS"/>
    <property type="match status" value="1"/>
</dbReference>
<dbReference type="PRINTS" id="PR00038">
    <property type="entry name" value="HTHLUXR"/>
</dbReference>
<sequence length="244" mass="27039">MKAGLVAVAPSPFNYRYKHTMDNPLILVVEDENALRENITAIIAHYGFQVISAPSGEAGVKMAVESNPDIIICDIMLPGIDGFEVLAQIKQAQQSATHAFIFLTAKSTRSDTRAGMNMGADDYLTKPFTKEELLNSIKARMEKLEQIRQTQPEKDALIEASLEKITSLTKAERKVLNKIAEGFTTPQIAEKLFVSKKTIENHRVNISRKLDLSGPNSLINFALRLRAQKSNIHFPDNLPAAPSH</sequence>
<dbReference type="GO" id="GO:0000156">
    <property type="term" value="F:phosphorelay response regulator activity"/>
    <property type="evidence" value="ECO:0007669"/>
    <property type="project" value="TreeGrafter"/>
</dbReference>
<keyword evidence="2" id="KW-0902">Two-component regulatory system</keyword>
<dbReference type="InterPro" id="IPR000792">
    <property type="entry name" value="Tscrpt_reg_LuxR_C"/>
</dbReference>
<keyword evidence="3" id="KW-0805">Transcription regulation</keyword>
<dbReference type="SMART" id="SM00421">
    <property type="entry name" value="HTH_LUXR"/>
    <property type="match status" value="1"/>
</dbReference>
<dbReference type="Gene3D" id="3.40.50.2300">
    <property type="match status" value="1"/>
</dbReference>
<evidence type="ECO:0000259" key="8">
    <source>
        <dbReference type="PROSITE" id="PS50110"/>
    </source>
</evidence>
<dbReference type="GO" id="GO:0006355">
    <property type="term" value="P:regulation of DNA-templated transcription"/>
    <property type="evidence" value="ECO:0007669"/>
    <property type="project" value="InterPro"/>
</dbReference>
<protein>
    <submittedName>
        <fullName evidence="9">DNA-binding response regulator, NarL/FixJ family, contains REC and HTH domains</fullName>
    </submittedName>
</protein>
<dbReference type="InterPro" id="IPR011006">
    <property type="entry name" value="CheY-like_superfamily"/>
</dbReference>
<dbReference type="CDD" id="cd17574">
    <property type="entry name" value="REC_OmpR"/>
    <property type="match status" value="1"/>
</dbReference>
<dbReference type="PROSITE" id="PS50043">
    <property type="entry name" value="HTH_LUXR_2"/>
    <property type="match status" value="1"/>
</dbReference>
<evidence type="ECO:0000313" key="10">
    <source>
        <dbReference type="Proteomes" id="UP000198814"/>
    </source>
</evidence>
<evidence type="ECO:0000259" key="7">
    <source>
        <dbReference type="PROSITE" id="PS50043"/>
    </source>
</evidence>
<dbReference type="Pfam" id="PF00072">
    <property type="entry name" value="Response_reg"/>
    <property type="match status" value="1"/>
</dbReference>
<feature type="modified residue" description="4-aspartylphosphate" evidence="6">
    <location>
        <position position="74"/>
    </location>
</feature>
<evidence type="ECO:0000256" key="2">
    <source>
        <dbReference type="ARBA" id="ARBA00023012"/>
    </source>
</evidence>
<dbReference type="CDD" id="cd06170">
    <property type="entry name" value="LuxR_C_like"/>
    <property type="match status" value="1"/>
</dbReference>
<evidence type="ECO:0000256" key="1">
    <source>
        <dbReference type="ARBA" id="ARBA00022553"/>
    </source>
</evidence>
<keyword evidence="10" id="KW-1185">Reference proteome</keyword>
<dbReference type="GO" id="GO:0005829">
    <property type="term" value="C:cytosol"/>
    <property type="evidence" value="ECO:0007669"/>
    <property type="project" value="TreeGrafter"/>
</dbReference>
<evidence type="ECO:0000256" key="6">
    <source>
        <dbReference type="PROSITE-ProRule" id="PRU00169"/>
    </source>
</evidence>
<gene>
    <name evidence="9" type="ORF">SAMN05216333_11959</name>
</gene>
<dbReference type="InterPro" id="IPR039420">
    <property type="entry name" value="WalR-like"/>
</dbReference>
<dbReference type="GO" id="GO:0000976">
    <property type="term" value="F:transcription cis-regulatory region binding"/>
    <property type="evidence" value="ECO:0007669"/>
    <property type="project" value="TreeGrafter"/>
</dbReference>
<dbReference type="STRING" id="42354.SAMN05216333_11959"/>
<organism evidence="9 10">
    <name type="scientific">Nitrosomonas oligotropha</name>
    <dbReference type="NCBI Taxonomy" id="42354"/>
    <lineage>
        <taxon>Bacteria</taxon>
        <taxon>Pseudomonadati</taxon>
        <taxon>Pseudomonadota</taxon>
        <taxon>Betaproteobacteria</taxon>
        <taxon>Nitrosomonadales</taxon>
        <taxon>Nitrosomonadaceae</taxon>
        <taxon>Nitrosomonas</taxon>
    </lineage>
</organism>
<evidence type="ECO:0000256" key="5">
    <source>
        <dbReference type="ARBA" id="ARBA00023163"/>
    </source>
</evidence>
<dbReference type="GO" id="GO:0032993">
    <property type="term" value="C:protein-DNA complex"/>
    <property type="evidence" value="ECO:0007669"/>
    <property type="project" value="TreeGrafter"/>
</dbReference>
<dbReference type="InterPro" id="IPR001789">
    <property type="entry name" value="Sig_transdc_resp-reg_receiver"/>
</dbReference>
<proteinExistence type="predicted"/>
<accession>A0A1H8SN50</accession>
<feature type="domain" description="HTH luxR-type" evidence="7">
    <location>
        <begin position="161"/>
        <end position="226"/>
    </location>
</feature>
<dbReference type="PANTHER" id="PTHR48111:SF4">
    <property type="entry name" value="DNA-BINDING DUAL TRANSCRIPTIONAL REGULATOR OMPR"/>
    <property type="match status" value="1"/>
</dbReference>
<dbReference type="Proteomes" id="UP000198814">
    <property type="component" value="Unassembled WGS sequence"/>
</dbReference>
<dbReference type="InterPro" id="IPR036388">
    <property type="entry name" value="WH-like_DNA-bd_sf"/>
</dbReference>
<dbReference type="RefSeq" id="WP_256206249.1">
    <property type="nucleotide sequence ID" value="NZ_FNOE01000020.1"/>
</dbReference>
<evidence type="ECO:0000256" key="4">
    <source>
        <dbReference type="ARBA" id="ARBA00023125"/>
    </source>
</evidence>
<dbReference type="Gene3D" id="1.10.10.10">
    <property type="entry name" value="Winged helix-like DNA-binding domain superfamily/Winged helix DNA-binding domain"/>
    <property type="match status" value="1"/>
</dbReference>
<dbReference type="AlphaFoldDB" id="A0A1H8SN50"/>
<evidence type="ECO:0000313" key="9">
    <source>
        <dbReference type="EMBL" id="SEO79936.1"/>
    </source>
</evidence>
<dbReference type="PROSITE" id="PS00622">
    <property type="entry name" value="HTH_LUXR_1"/>
    <property type="match status" value="1"/>
</dbReference>
<dbReference type="PROSITE" id="PS50110">
    <property type="entry name" value="RESPONSE_REGULATORY"/>
    <property type="match status" value="1"/>
</dbReference>